<feature type="compositionally biased region" description="Low complexity" evidence="1">
    <location>
        <begin position="86"/>
        <end position="108"/>
    </location>
</feature>
<name>A0A2S9XUN9_9BACT</name>
<evidence type="ECO:0000313" key="2">
    <source>
        <dbReference type="EMBL" id="PRP96431.1"/>
    </source>
</evidence>
<comment type="caution">
    <text evidence="2">The sequence shown here is derived from an EMBL/GenBank/DDBJ whole genome shotgun (WGS) entry which is preliminary data.</text>
</comment>
<feature type="compositionally biased region" description="Acidic residues" evidence="1">
    <location>
        <begin position="72"/>
        <end position="85"/>
    </location>
</feature>
<dbReference type="SUPFAM" id="SSF56436">
    <property type="entry name" value="C-type lectin-like"/>
    <property type="match status" value="1"/>
</dbReference>
<dbReference type="Gene3D" id="3.10.100.10">
    <property type="entry name" value="Mannose-Binding Protein A, subunit A"/>
    <property type="match status" value="1"/>
</dbReference>
<reference evidence="2 3" key="1">
    <citation type="submission" date="2018-03" db="EMBL/GenBank/DDBJ databases">
        <title>Draft Genome Sequences of the Obligatory Marine Myxobacteria Enhygromyxa salina SWB007.</title>
        <authorList>
            <person name="Poehlein A."/>
            <person name="Moghaddam J.A."/>
            <person name="Harms H."/>
            <person name="Alanjari M."/>
            <person name="Koenig G.M."/>
            <person name="Daniel R."/>
            <person name="Schaeberle T.F."/>
        </authorList>
    </citation>
    <scope>NUCLEOTIDE SEQUENCE [LARGE SCALE GENOMIC DNA]</scope>
    <source>
        <strain evidence="2 3">SWB007</strain>
    </source>
</reference>
<feature type="region of interest" description="Disordered" evidence="1">
    <location>
        <begin position="52"/>
        <end position="115"/>
    </location>
</feature>
<evidence type="ECO:0000313" key="3">
    <source>
        <dbReference type="Proteomes" id="UP000238823"/>
    </source>
</evidence>
<organism evidence="2 3">
    <name type="scientific">Enhygromyxa salina</name>
    <dbReference type="NCBI Taxonomy" id="215803"/>
    <lineage>
        <taxon>Bacteria</taxon>
        <taxon>Pseudomonadati</taxon>
        <taxon>Myxococcota</taxon>
        <taxon>Polyangia</taxon>
        <taxon>Nannocystales</taxon>
        <taxon>Nannocystaceae</taxon>
        <taxon>Enhygromyxa</taxon>
    </lineage>
</organism>
<protein>
    <submittedName>
        <fullName evidence="2">Uncharacterized protein</fullName>
    </submittedName>
</protein>
<accession>A0A2S9XUN9</accession>
<dbReference type="InterPro" id="IPR016186">
    <property type="entry name" value="C-type_lectin-like/link_sf"/>
</dbReference>
<dbReference type="Proteomes" id="UP000238823">
    <property type="component" value="Unassembled WGS sequence"/>
</dbReference>
<proteinExistence type="predicted"/>
<dbReference type="EMBL" id="PVNL01000135">
    <property type="protein sequence ID" value="PRP96431.1"/>
    <property type="molecule type" value="Genomic_DNA"/>
</dbReference>
<dbReference type="AlphaFoldDB" id="A0A2S9XUN9"/>
<dbReference type="InterPro" id="IPR016187">
    <property type="entry name" value="CTDL_fold"/>
</dbReference>
<gene>
    <name evidence="2" type="ORF">ENSA7_72460</name>
</gene>
<sequence>MTRLLIGHGGWLVVVRAAVHDAAMKRLAVIVMCVGLAGCTKLNSAFDERVSETGTGDDLIGDGDDPYPSTGDGDDDDPSTGDGDGDPSTGDGDGDPSTGDGDGDPSTGDGDGDGMMCEDDTPDLCGDTCTNLDKDQLNCGFCEMACDDDQDCNAGSCMRPRIMFVTLDAFTGGLGGLPGADDLCQETGEGFYPEKLFWAWNSTQIESPNNTFEQDGYFVRTNGSKIANSWDQLISGQLLVPIDHDEAGDPIPLSGPCDIESQVWTGTDAYGDAVEPQCSNWNTSSYLYNGAYGLLHATDPSWSFVEQNCGEPPRCNQPRRLYCLER</sequence>
<evidence type="ECO:0000256" key="1">
    <source>
        <dbReference type="SAM" id="MobiDB-lite"/>
    </source>
</evidence>